<dbReference type="EMBL" id="CAJZBQ010000043">
    <property type="protein sequence ID" value="CAG9327265.1"/>
    <property type="molecule type" value="Genomic_DNA"/>
</dbReference>
<dbReference type="InterPro" id="IPR021832">
    <property type="entry name" value="ANKRD13"/>
</dbReference>
<dbReference type="Gene3D" id="1.25.40.20">
    <property type="entry name" value="Ankyrin repeat-containing domain"/>
    <property type="match status" value="1"/>
</dbReference>
<sequence length="535" mass="61914">MAFGIVINMSESSEEENPWYDWNKTMNESIDVDSTMVKYSVQIDDVPPAAPRVSHTKQLTDTKQVASFFLERPIPIPKHRSPYSRDLKRIIRHHPFYLHALVYACQIPMISQILHNPPRNLIQIINSTDHKANTPIMLAVKLCKNSSEYLAIVEMLADSGADLHIKDANGWSCVDEAVSQKNRELLSVLFEYLYKEKKNKWERNKEIASSALKELKDFYLEFRWQFKSNLIPLVGKIAPHDVCKLWKIGPYIRLDTTLVGWKNLRAKRRSISLIFKDDIYLVNHSHRTYLNPLEELDSEERCEIINDIMKNDPVQGNVSLLGYNITAMKSWRNKPLSRVYGKWKCNKYKLQFRTHTQVKKRGKEIIEDNQDDYFNGLRGSSPKPIFQIGDSRRPSFVGDSSRPIHRNNVNDTVTQSVKETKAFCYLCEDFPLSLEEFVSVLNVIKNANTALGRLYDFLENEGIHELVPIDSFPVKIEIPIVMGIRAKVVFTNYTEMKKDDKSIFDIPNYQKVSRKVGQKTLSSPRKRILFANIVA</sequence>
<evidence type="ECO:0000256" key="7">
    <source>
        <dbReference type="ARBA" id="ARBA00037107"/>
    </source>
</evidence>
<dbReference type="GO" id="GO:0005789">
    <property type="term" value="C:endoplasmic reticulum membrane"/>
    <property type="evidence" value="ECO:0007669"/>
    <property type="project" value="UniProtKB-SubCell"/>
</dbReference>
<dbReference type="PANTHER" id="PTHR12447">
    <property type="entry name" value="ANKYRIN REPEAT DOMAIN-CONTAINING PROTEIN 13"/>
    <property type="match status" value="1"/>
</dbReference>
<dbReference type="Proteomes" id="UP001162131">
    <property type="component" value="Unassembled WGS sequence"/>
</dbReference>
<feature type="domain" description="Ankyrin repeat" evidence="9">
    <location>
        <begin position="410"/>
        <end position="506"/>
    </location>
</feature>
<dbReference type="Pfam" id="PF11904">
    <property type="entry name" value="ANKRD13_C"/>
    <property type="match status" value="1"/>
</dbReference>
<comment type="subcellular location">
    <subcellularLocation>
        <location evidence="1">Endoplasmic reticulum membrane</location>
    </subcellularLocation>
</comment>
<feature type="repeat" description="ANK" evidence="8">
    <location>
        <begin position="131"/>
        <end position="168"/>
    </location>
</feature>
<dbReference type="PANTHER" id="PTHR12447:SF25">
    <property type="entry name" value="ANKYRIN REPEAT DOMAIN-CONTAINING PROTEIN 13C"/>
    <property type="match status" value="1"/>
</dbReference>
<evidence type="ECO:0000256" key="4">
    <source>
        <dbReference type="ARBA" id="ARBA00023043"/>
    </source>
</evidence>
<evidence type="ECO:0000313" key="10">
    <source>
        <dbReference type="EMBL" id="CAG9327265.1"/>
    </source>
</evidence>
<dbReference type="InterPro" id="IPR036770">
    <property type="entry name" value="Ankyrin_rpt-contain_sf"/>
</dbReference>
<evidence type="ECO:0000256" key="1">
    <source>
        <dbReference type="ARBA" id="ARBA00004586"/>
    </source>
</evidence>
<keyword evidence="5" id="KW-0472">Membrane</keyword>
<name>A0AAU9JK47_9CILI</name>
<evidence type="ECO:0000259" key="9">
    <source>
        <dbReference type="Pfam" id="PF11904"/>
    </source>
</evidence>
<keyword evidence="3" id="KW-0256">Endoplasmic reticulum</keyword>
<keyword evidence="2" id="KW-0677">Repeat</keyword>
<dbReference type="AlphaFoldDB" id="A0AAU9JK47"/>
<comment type="function">
    <text evidence="7">Acts as a molecular chaperone for G protein-coupled receptors, regulating their biogenesis and exit from the ER.</text>
</comment>
<evidence type="ECO:0000256" key="3">
    <source>
        <dbReference type="ARBA" id="ARBA00022824"/>
    </source>
</evidence>
<dbReference type="SUPFAM" id="SSF48403">
    <property type="entry name" value="Ankyrin repeat"/>
    <property type="match status" value="1"/>
</dbReference>
<keyword evidence="11" id="KW-1185">Reference proteome</keyword>
<evidence type="ECO:0000256" key="6">
    <source>
        <dbReference type="ARBA" id="ARBA00023186"/>
    </source>
</evidence>
<keyword evidence="6" id="KW-0143">Chaperone</keyword>
<dbReference type="PROSITE" id="PS50088">
    <property type="entry name" value="ANK_REPEAT"/>
    <property type="match status" value="1"/>
</dbReference>
<gene>
    <name evidence="10" type="ORF">BSTOLATCC_MIC43305</name>
</gene>
<protein>
    <recommendedName>
        <fullName evidence="9">Ankyrin repeat domain-containing protein</fullName>
    </recommendedName>
</protein>
<dbReference type="InterPro" id="IPR055285">
    <property type="entry name" value="ANKRD13_C"/>
</dbReference>
<evidence type="ECO:0000256" key="2">
    <source>
        <dbReference type="ARBA" id="ARBA00022737"/>
    </source>
</evidence>
<proteinExistence type="predicted"/>
<evidence type="ECO:0000313" key="11">
    <source>
        <dbReference type="Proteomes" id="UP001162131"/>
    </source>
</evidence>
<reference evidence="10" key="1">
    <citation type="submission" date="2021-09" db="EMBL/GenBank/DDBJ databases">
        <authorList>
            <consortium name="AG Swart"/>
            <person name="Singh M."/>
            <person name="Singh A."/>
            <person name="Seah K."/>
            <person name="Emmerich C."/>
        </authorList>
    </citation>
    <scope>NUCLEOTIDE SEQUENCE</scope>
    <source>
        <strain evidence="10">ATCC30299</strain>
    </source>
</reference>
<organism evidence="10 11">
    <name type="scientific">Blepharisma stoltei</name>
    <dbReference type="NCBI Taxonomy" id="1481888"/>
    <lineage>
        <taxon>Eukaryota</taxon>
        <taxon>Sar</taxon>
        <taxon>Alveolata</taxon>
        <taxon>Ciliophora</taxon>
        <taxon>Postciliodesmatophora</taxon>
        <taxon>Heterotrichea</taxon>
        <taxon>Heterotrichida</taxon>
        <taxon>Blepharismidae</taxon>
        <taxon>Blepharisma</taxon>
    </lineage>
</organism>
<keyword evidence="4 8" id="KW-0040">ANK repeat</keyword>
<dbReference type="InterPro" id="IPR002110">
    <property type="entry name" value="Ankyrin_rpt"/>
</dbReference>
<evidence type="ECO:0000256" key="8">
    <source>
        <dbReference type="PROSITE-ProRule" id="PRU00023"/>
    </source>
</evidence>
<accession>A0AAU9JK47</accession>
<evidence type="ECO:0000256" key="5">
    <source>
        <dbReference type="ARBA" id="ARBA00023136"/>
    </source>
</evidence>
<comment type="caution">
    <text evidence="10">The sequence shown here is derived from an EMBL/GenBank/DDBJ whole genome shotgun (WGS) entry which is preliminary data.</text>
</comment>